<evidence type="ECO:0000256" key="2">
    <source>
        <dbReference type="ARBA" id="ARBA00023015"/>
    </source>
</evidence>
<dbReference type="SUPFAM" id="SSF48498">
    <property type="entry name" value="Tetracyclin repressor-like, C-terminal domain"/>
    <property type="match status" value="1"/>
</dbReference>
<evidence type="ECO:0000256" key="1">
    <source>
        <dbReference type="ARBA" id="ARBA00022491"/>
    </source>
</evidence>
<gene>
    <name evidence="8" type="ORF">GCM10010269_52010</name>
</gene>
<keyword evidence="1" id="KW-0678">Repressor</keyword>
<comment type="caution">
    <text evidence="8">The sequence shown here is derived from an EMBL/GenBank/DDBJ whole genome shotgun (WGS) entry which is preliminary data.</text>
</comment>
<dbReference type="InterPro" id="IPR036271">
    <property type="entry name" value="Tet_transcr_reg_TetR-rel_C_sf"/>
</dbReference>
<evidence type="ECO:0000256" key="5">
    <source>
        <dbReference type="PROSITE-ProRule" id="PRU00335"/>
    </source>
</evidence>
<reference evidence="8" key="2">
    <citation type="submission" date="2020-09" db="EMBL/GenBank/DDBJ databases">
        <authorList>
            <person name="Sun Q."/>
            <person name="Ohkuma M."/>
        </authorList>
    </citation>
    <scope>NUCLEOTIDE SEQUENCE</scope>
    <source>
        <strain evidence="8">JCM 4386</strain>
    </source>
</reference>
<dbReference type="PRINTS" id="PR00455">
    <property type="entry name" value="HTHTETR"/>
</dbReference>
<dbReference type="InterPro" id="IPR009057">
    <property type="entry name" value="Homeodomain-like_sf"/>
</dbReference>
<dbReference type="RefSeq" id="WP_190151738.1">
    <property type="nucleotide sequence ID" value="NZ_BMTL01000023.1"/>
</dbReference>
<dbReference type="PANTHER" id="PTHR30055:SF231">
    <property type="entry name" value="TRANSCRIPTIONAL REGULATORY PROTEIN (PROBABLY DEOR-FAMILY)-RELATED"/>
    <property type="match status" value="1"/>
</dbReference>
<dbReference type="SUPFAM" id="SSF46689">
    <property type="entry name" value="Homeodomain-like"/>
    <property type="match status" value="1"/>
</dbReference>
<keyword evidence="4" id="KW-0804">Transcription</keyword>
<feature type="DNA-binding region" description="H-T-H motif" evidence="5">
    <location>
        <begin position="49"/>
        <end position="68"/>
    </location>
</feature>
<dbReference type="InterPro" id="IPR001647">
    <property type="entry name" value="HTH_TetR"/>
</dbReference>
<dbReference type="EMBL" id="BMTL01000023">
    <property type="protein sequence ID" value="GGS06696.1"/>
    <property type="molecule type" value="Genomic_DNA"/>
</dbReference>
<dbReference type="Gene3D" id="1.10.357.10">
    <property type="entry name" value="Tetracycline Repressor, domain 2"/>
    <property type="match status" value="1"/>
</dbReference>
<feature type="domain" description="HTH tetR-type" evidence="7">
    <location>
        <begin position="26"/>
        <end position="86"/>
    </location>
</feature>
<dbReference type="GO" id="GO:0003700">
    <property type="term" value="F:DNA-binding transcription factor activity"/>
    <property type="evidence" value="ECO:0007669"/>
    <property type="project" value="TreeGrafter"/>
</dbReference>
<keyword evidence="9" id="KW-1185">Reference proteome</keyword>
<name>A0A918G0X3_9ACTN</name>
<organism evidence="8 9">
    <name type="scientific">Streptomyces humidus</name>
    <dbReference type="NCBI Taxonomy" id="52259"/>
    <lineage>
        <taxon>Bacteria</taxon>
        <taxon>Bacillati</taxon>
        <taxon>Actinomycetota</taxon>
        <taxon>Actinomycetes</taxon>
        <taxon>Kitasatosporales</taxon>
        <taxon>Streptomycetaceae</taxon>
        <taxon>Streptomyces</taxon>
    </lineage>
</organism>
<reference evidence="8" key="1">
    <citation type="journal article" date="2014" name="Int. J. Syst. Evol. Microbiol.">
        <title>Complete genome sequence of Corynebacterium casei LMG S-19264T (=DSM 44701T), isolated from a smear-ripened cheese.</title>
        <authorList>
            <consortium name="US DOE Joint Genome Institute (JGI-PGF)"/>
            <person name="Walter F."/>
            <person name="Albersmeier A."/>
            <person name="Kalinowski J."/>
            <person name="Ruckert C."/>
        </authorList>
    </citation>
    <scope>NUCLEOTIDE SEQUENCE</scope>
    <source>
        <strain evidence="8">JCM 4386</strain>
    </source>
</reference>
<dbReference type="AlphaFoldDB" id="A0A918G0X3"/>
<proteinExistence type="predicted"/>
<dbReference type="PANTHER" id="PTHR30055">
    <property type="entry name" value="HTH-TYPE TRANSCRIPTIONAL REGULATOR RUTR"/>
    <property type="match status" value="1"/>
</dbReference>
<evidence type="ECO:0000256" key="6">
    <source>
        <dbReference type="SAM" id="MobiDB-lite"/>
    </source>
</evidence>
<evidence type="ECO:0000313" key="9">
    <source>
        <dbReference type="Proteomes" id="UP000606194"/>
    </source>
</evidence>
<dbReference type="Proteomes" id="UP000606194">
    <property type="component" value="Unassembled WGS sequence"/>
</dbReference>
<protein>
    <submittedName>
        <fullName evidence="8">TetR family transcriptional regulator</fullName>
    </submittedName>
</protein>
<evidence type="ECO:0000259" key="7">
    <source>
        <dbReference type="PROSITE" id="PS50977"/>
    </source>
</evidence>
<dbReference type="Pfam" id="PF13977">
    <property type="entry name" value="TetR_C_6"/>
    <property type="match status" value="1"/>
</dbReference>
<evidence type="ECO:0000256" key="3">
    <source>
        <dbReference type="ARBA" id="ARBA00023125"/>
    </source>
</evidence>
<dbReference type="PROSITE" id="PS50977">
    <property type="entry name" value="HTH_TETR_2"/>
    <property type="match status" value="1"/>
</dbReference>
<evidence type="ECO:0000313" key="8">
    <source>
        <dbReference type="EMBL" id="GGS06696.1"/>
    </source>
</evidence>
<dbReference type="InterPro" id="IPR039538">
    <property type="entry name" value="BetI_C"/>
</dbReference>
<sequence length="227" mass="24196">MSAEPAGPAGPLESRESPSRRRRAQRATSEELVEAAVRVIGREGVAAATTRKIAEEAGVPQGTVHYWFADKNELLQDVVRSMVERLDRSVAMGDRPDGGATIEDLRAGLRAAWAEVSGDDPGTQLGYYELTALALRNPSMRELARQQYGSYRDLAAHALAPVLADVEPGRAAAVAQFVAVTFDGLALAWLADPEGTQPEQVIQLLAEAVFQAKNGSPVAAQPPKAVT</sequence>
<dbReference type="Pfam" id="PF00440">
    <property type="entry name" value="TetR_N"/>
    <property type="match status" value="1"/>
</dbReference>
<dbReference type="GO" id="GO:0000976">
    <property type="term" value="F:transcription cis-regulatory region binding"/>
    <property type="evidence" value="ECO:0007669"/>
    <property type="project" value="TreeGrafter"/>
</dbReference>
<evidence type="ECO:0000256" key="4">
    <source>
        <dbReference type="ARBA" id="ARBA00023163"/>
    </source>
</evidence>
<keyword evidence="2" id="KW-0805">Transcription regulation</keyword>
<keyword evidence="3 5" id="KW-0238">DNA-binding</keyword>
<dbReference type="InterPro" id="IPR050109">
    <property type="entry name" value="HTH-type_TetR-like_transc_reg"/>
</dbReference>
<accession>A0A918G0X3</accession>
<feature type="region of interest" description="Disordered" evidence="6">
    <location>
        <begin position="1"/>
        <end position="28"/>
    </location>
</feature>